<dbReference type="EMBL" id="AAFI02000003">
    <property type="protein sequence ID" value="EAL73323.1"/>
    <property type="molecule type" value="Genomic_DNA"/>
</dbReference>
<dbReference type="AlphaFoldDB" id="Q55GB2"/>
<protein>
    <submittedName>
        <fullName evidence="1">Uncharacterized protein</fullName>
    </submittedName>
</protein>
<sequence length="871" mass="103662">MDINYKLFKEVFDNKYLLKKIYKFVKIINKEKQGNCLTIQKTKLYDFNGLPISTTLLDFNEFITPINRRGYGEATLSWIFTTKNYELLKDKIKINFQWDEYEISNYLILRELIITLHTIIEDGDQLLEKFYKSNSSRLKTYHYSHKGTYFKSFGILPFSILTQNPYFVKLIFNDYLSSSSSTTQNNNNIDIEKDLKDFFKISLKLGNLEIIKLLFNSFQLKFNDDDDYEKLLYYSLLSDNRDNVVTFLLDEIGYKSNDPLFPQSLVRSIFVEFNTYIMKLEFNIFKKLISSNNNLIKSLKINDQPFEEFISLLLNEISPLSLKDSNEISPFNQFLNYFKSLVFVGINNNNNNLSNNISTTIFELIFKKINKLIEYNNNYNTINNNKEKEIDKDYKNSNNFIKKLISKYSSHEKLLEINFNNFDFEREIKRIFIFDFLKRINGFENDMDWQHRIVCLIIQFYSEYKEYDKIKKEFFNNKNEILNKYKLTNHSLFRIILNCSKINYDSILFGMLNQLFPGFDDGSLLELDEEFDYNIPLNCYKEFSIKQKLNFLGTLYNINSGFSTENERIQVLKSVIQDSDLNVTIEFMNELGIFIKNNNQNYFLNGGIKKQLNSMLLINNPTLFKYFFNNFNNLFTDWGSKQVYSNFIEKDNLELVKFCFDNIGCKGINSYINYSKSLKTAKYLYEELGFKFNNQSLQKFSETNDWDLINYTFNKIIITNNLILSTNHDHQMASIQLIISNNLERNYKFDKFLESKILNGILKPDQIEFTCWNHNDPLSIPRGKSYFNYIYDINSVFSTLSIDNIKRFLKDYQLYPRRTVYDCQYSLVTNHEINQFIKSFSDYKMNCNKTNSNGKIYKNIDFILEFIRLNI</sequence>
<name>Q55GB2_DICDI</name>
<organism evidence="1 2">
    <name type="scientific">Dictyostelium discoideum</name>
    <name type="common">Social amoeba</name>
    <dbReference type="NCBI Taxonomy" id="44689"/>
    <lineage>
        <taxon>Eukaryota</taxon>
        <taxon>Amoebozoa</taxon>
        <taxon>Evosea</taxon>
        <taxon>Eumycetozoa</taxon>
        <taxon>Dictyostelia</taxon>
        <taxon>Dictyosteliales</taxon>
        <taxon>Dictyosteliaceae</taxon>
        <taxon>Dictyostelium</taxon>
    </lineage>
</organism>
<evidence type="ECO:0000313" key="2">
    <source>
        <dbReference type="Proteomes" id="UP000002195"/>
    </source>
</evidence>
<dbReference type="PaxDb" id="44689-DDB0189510"/>
<dbReference type="HOGENOM" id="CLU_339024_0_0_1"/>
<dbReference type="PANTHER" id="PTHR32052:SF10">
    <property type="entry name" value="ANKYRIN REPEAT-CONTAINING PROTEIN"/>
    <property type="match status" value="1"/>
</dbReference>
<proteinExistence type="predicted"/>
<dbReference type="PhylomeDB" id="Q55GB2"/>
<dbReference type="InParanoid" id="Q55GB2"/>
<comment type="caution">
    <text evidence="1">The sequence shown here is derived from an EMBL/GenBank/DDBJ whole genome shotgun (WGS) entry which is preliminary data.</text>
</comment>
<dbReference type="GeneID" id="8616078"/>
<dbReference type="dictyBase" id="DDB_G0267740"/>
<dbReference type="RefSeq" id="XP_647272.1">
    <property type="nucleotide sequence ID" value="XM_642180.1"/>
</dbReference>
<dbReference type="Proteomes" id="UP000002195">
    <property type="component" value="Unassembled WGS sequence"/>
</dbReference>
<accession>Q55GB2</accession>
<reference evidence="1 2" key="1">
    <citation type="journal article" date="2005" name="Nature">
        <title>The genome of the social amoeba Dictyostelium discoideum.</title>
        <authorList>
            <consortium name="The Dictyostelium discoideum Sequencing Consortium"/>
            <person name="Eichinger L."/>
            <person name="Pachebat J.A."/>
            <person name="Glockner G."/>
            <person name="Rajandream M.A."/>
            <person name="Sucgang R."/>
            <person name="Berriman M."/>
            <person name="Song J."/>
            <person name="Olsen R."/>
            <person name="Szafranski K."/>
            <person name="Xu Q."/>
            <person name="Tunggal B."/>
            <person name="Kummerfeld S."/>
            <person name="Madera M."/>
            <person name="Konfortov B.A."/>
            <person name="Rivero F."/>
            <person name="Bankier A.T."/>
            <person name="Lehmann R."/>
            <person name="Hamlin N."/>
            <person name="Davies R."/>
            <person name="Gaudet P."/>
            <person name="Fey P."/>
            <person name="Pilcher K."/>
            <person name="Chen G."/>
            <person name="Saunders D."/>
            <person name="Sodergren E."/>
            <person name="Davis P."/>
            <person name="Kerhornou A."/>
            <person name="Nie X."/>
            <person name="Hall N."/>
            <person name="Anjard C."/>
            <person name="Hemphill L."/>
            <person name="Bason N."/>
            <person name="Farbrother P."/>
            <person name="Desany B."/>
            <person name="Just E."/>
            <person name="Morio T."/>
            <person name="Rost R."/>
            <person name="Churcher C."/>
            <person name="Cooper J."/>
            <person name="Haydock S."/>
            <person name="van Driessche N."/>
            <person name="Cronin A."/>
            <person name="Goodhead I."/>
            <person name="Muzny D."/>
            <person name="Mourier T."/>
            <person name="Pain A."/>
            <person name="Lu M."/>
            <person name="Harper D."/>
            <person name="Lindsay R."/>
            <person name="Hauser H."/>
            <person name="James K."/>
            <person name="Quiles M."/>
            <person name="Madan Babu M."/>
            <person name="Saito T."/>
            <person name="Buchrieser C."/>
            <person name="Wardroper A."/>
            <person name="Felder M."/>
            <person name="Thangavelu M."/>
            <person name="Johnson D."/>
            <person name="Knights A."/>
            <person name="Loulseged H."/>
            <person name="Mungall K."/>
            <person name="Oliver K."/>
            <person name="Price C."/>
            <person name="Quail M.A."/>
            <person name="Urushihara H."/>
            <person name="Hernandez J."/>
            <person name="Rabbinowitsch E."/>
            <person name="Steffen D."/>
            <person name="Sanders M."/>
            <person name="Ma J."/>
            <person name="Kohara Y."/>
            <person name="Sharp S."/>
            <person name="Simmonds M."/>
            <person name="Spiegler S."/>
            <person name="Tivey A."/>
            <person name="Sugano S."/>
            <person name="White B."/>
            <person name="Walker D."/>
            <person name="Woodward J."/>
            <person name="Winckler T."/>
            <person name="Tanaka Y."/>
            <person name="Shaulsky G."/>
            <person name="Schleicher M."/>
            <person name="Weinstock G."/>
            <person name="Rosenthal A."/>
            <person name="Cox E.C."/>
            <person name="Chisholm R.L."/>
            <person name="Gibbs R."/>
            <person name="Loomis W.F."/>
            <person name="Platzer M."/>
            <person name="Kay R.R."/>
            <person name="Williams J."/>
            <person name="Dear P.H."/>
            <person name="Noegel A.A."/>
            <person name="Barrell B."/>
            <person name="Kuspa A."/>
        </authorList>
    </citation>
    <scope>NUCLEOTIDE SEQUENCE [LARGE SCALE GENOMIC DNA]</scope>
    <source>
        <strain evidence="1 2">AX4</strain>
    </source>
</reference>
<dbReference type="VEuPathDB" id="AmoebaDB:DDB_G0267740"/>
<dbReference type="PANTHER" id="PTHR32052">
    <property type="entry name" value="ANKYRIN REPEAT-CONTAINING PROTEIN"/>
    <property type="match status" value="1"/>
</dbReference>
<gene>
    <name evidence="1" type="ORF">DDB_G0267740</name>
</gene>
<evidence type="ECO:0000313" key="1">
    <source>
        <dbReference type="EMBL" id="EAL73323.1"/>
    </source>
</evidence>
<keyword evidence="2" id="KW-1185">Reference proteome</keyword>
<dbReference type="KEGG" id="ddi:DDB_G0267740"/>